<evidence type="ECO:0000256" key="1">
    <source>
        <dbReference type="SAM" id="MobiDB-lite"/>
    </source>
</evidence>
<dbReference type="AlphaFoldDB" id="A0A1Q9D2M9"/>
<reference evidence="2 3" key="1">
    <citation type="submission" date="2016-02" db="EMBL/GenBank/DDBJ databases">
        <title>Genome analysis of coral dinoflagellate symbionts highlights evolutionary adaptations to a symbiotic lifestyle.</title>
        <authorList>
            <person name="Aranda M."/>
            <person name="Li Y."/>
            <person name="Liew Y.J."/>
            <person name="Baumgarten S."/>
            <person name="Simakov O."/>
            <person name="Wilson M."/>
            <person name="Piel J."/>
            <person name="Ashoor H."/>
            <person name="Bougouffa S."/>
            <person name="Bajic V.B."/>
            <person name="Ryu T."/>
            <person name="Ravasi T."/>
            <person name="Bayer T."/>
            <person name="Micklem G."/>
            <person name="Kim H."/>
            <person name="Bhak J."/>
            <person name="Lajeunesse T.C."/>
            <person name="Voolstra C.R."/>
        </authorList>
    </citation>
    <scope>NUCLEOTIDE SEQUENCE [LARGE SCALE GENOMIC DNA]</scope>
    <source>
        <strain evidence="2 3">CCMP2467</strain>
    </source>
</reference>
<comment type="caution">
    <text evidence="2">The sequence shown here is derived from an EMBL/GenBank/DDBJ whole genome shotgun (WGS) entry which is preliminary data.</text>
</comment>
<proteinExistence type="predicted"/>
<gene>
    <name evidence="2" type="ORF">AK812_SmicGene29131</name>
</gene>
<protein>
    <submittedName>
        <fullName evidence="2">Uncharacterized protein</fullName>
    </submittedName>
</protein>
<accession>A0A1Q9D2M9</accession>
<dbReference type="EMBL" id="LSRX01000761">
    <property type="protein sequence ID" value="OLP89404.1"/>
    <property type="molecule type" value="Genomic_DNA"/>
</dbReference>
<sequence length="241" mass="24048">MRMLGSVELLLGKSKDRDLMTNREGQAPTVSTKASFHSTSETEFVDDQASAGAAFITSAVSVGLALASGAVGTGTGLAGKLEYSFCRGGPGSRAPFQLAHGWELTMCTAAHATPQASAGAAFITSAVSVGLALASGAVGTGTGLAGKLEYSFCRGGPGSRAPFQLAHGWELTMCTAAHATPQASAGAAFITSAVAVGLALSSGAFGTDTGLGAAGNLAYSFCRGAAWPSLLMLEAQNSNNF</sequence>
<evidence type="ECO:0000313" key="3">
    <source>
        <dbReference type="Proteomes" id="UP000186817"/>
    </source>
</evidence>
<keyword evidence="3" id="KW-1185">Reference proteome</keyword>
<name>A0A1Q9D2M9_SYMMI</name>
<organism evidence="2 3">
    <name type="scientific">Symbiodinium microadriaticum</name>
    <name type="common">Dinoflagellate</name>
    <name type="synonym">Zooxanthella microadriatica</name>
    <dbReference type="NCBI Taxonomy" id="2951"/>
    <lineage>
        <taxon>Eukaryota</taxon>
        <taxon>Sar</taxon>
        <taxon>Alveolata</taxon>
        <taxon>Dinophyceae</taxon>
        <taxon>Suessiales</taxon>
        <taxon>Symbiodiniaceae</taxon>
        <taxon>Symbiodinium</taxon>
    </lineage>
</organism>
<feature type="region of interest" description="Disordered" evidence="1">
    <location>
        <begin position="15"/>
        <end position="35"/>
    </location>
</feature>
<evidence type="ECO:0000313" key="2">
    <source>
        <dbReference type="EMBL" id="OLP89404.1"/>
    </source>
</evidence>
<dbReference type="Proteomes" id="UP000186817">
    <property type="component" value="Unassembled WGS sequence"/>
</dbReference>